<dbReference type="Pfam" id="PF07707">
    <property type="entry name" value="BACK"/>
    <property type="match status" value="1"/>
</dbReference>
<evidence type="ECO:0000259" key="3">
    <source>
        <dbReference type="PROSITE" id="PS50097"/>
    </source>
</evidence>
<dbReference type="Pfam" id="PF00651">
    <property type="entry name" value="BTB"/>
    <property type="match status" value="1"/>
</dbReference>
<evidence type="ECO:0000313" key="4">
    <source>
        <dbReference type="EMBL" id="CAH3022749.1"/>
    </source>
</evidence>
<evidence type="ECO:0000256" key="1">
    <source>
        <dbReference type="ARBA" id="ARBA00022441"/>
    </source>
</evidence>
<keyword evidence="1" id="KW-0880">Kelch repeat</keyword>
<dbReference type="SUPFAM" id="SSF117281">
    <property type="entry name" value="Kelch motif"/>
    <property type="match status" value="2"/>
</dbReference>
<dbReference type="SMART" id="SM00875">
    <property type="entry name" value="BACK"/>
    <property type="match status" value="1"/>
</dbReference>
<dbReference type="InterPro" id="IPR000210">
    <property type="entry name" value="BTB/POZ_dom"/>
</dbReference>
<dbReference type="Pfam" id="PF24681">
    <property type="entry name" value="Kelch_KLHDC2_KLHL20_DRC7"/>
    <property type="match status" value="1"/>
</dbReference>
<dbReference type="PIRSF" id="PIRSF037037">
    <property type="entry name" value="Kelch-like_protein_gigaxonin"/>
    <property type="match status" value="1"/>
</dbReference>
<dbReference type="PANTHER" id="PTHR45632">
    <property type="entry name" value="LD33804P"/>
    <property type="match status" value="1"/>
</dbReference>
<dbReference type="Pfam" id="PF01344">
    <property type="entry name" value="Kelch_1"/>
    <property type="match status" value="1"/>
</dbReference>
<comment type="caution">
    <text evidence="4">The sequence shown here is derived from an EMBL/GenBank/DDBJ whole genome shotgun (WGS) entry which is preliminary data.</text>
</comment>
<feature type="domain" description="BTB" evidence="3">
    <location>
        <begin position="37"/>
        <end position="104"/>
    </location>
</feature>
<accession>A0ABN8M3Q1</accession>
<dbReference type="SMART" id="SM00612">
    <property type="entry name" value="Kelch"/>
    <property type="match status" value="4"/>
</dbReference>
<dbReference type="InterPro" id="IPR006652">
    <property type="entry name" value="Kelch_1"/>
</dbReference>
<dbReference type="SMART" id="SM00225">
    <property type="entry name" value="BTB"/>
    <property type="match status" value="1"/>
</dbReference>
<dbReference type="InterPro" id="IPR011333">
    <property type="entry name" value="SKP1/BTB/POZ_sf"/>
</dbReference>
<gene>
    <name evidence="4" type="ORF">PEVE_00016669</name>
</gene>
<organism evidence="4 5">
    <name type="scientific">Porites evermanni</name>
    <dbReference type="NCBI Taxonomy" id="104178"/>
    <lineage>
        <taxon>Eukaryota</taxon>
        <taxon>Metazoa</taxon>
        <taxon>Cnidaria</taxon>
        <taxon>Anthozoa</taxon>
        <taxon>Hexacorallia</taxon>
        <taxon>Scleractinia</taxon>
        <taxon>Fungiina</taxon>
        <taxon>Poritidae</taxon>
        <taxon>Porites</taxon>
    </lineage>
</organism>
<dbReference type="Proteomes" id="UP001159427">
    <property type="component" value="Unassembled WGS sequence"/>
</dbReference>
<sequence>MGLVLRQKPHKSSLEIHGDDNEILRVLNAHRHSKILCDVKLMVDGQEFPAHKGVLAANSNFFLAMFTTEMMEKDKTTVSVESVSAAAMERLLEYMYTGQIQIHVENVLELLEASNFLFMEKVKGACCQFLESIMDVENCLAIFSIADVYSCYGLRGAVMQYINQTFTELAKSETFLKLGKKDVIRFLSSDDIQIENEGQLLDIALNWINYDPERRASCINDLLELLRLPYIHQSHFQVKLDQFNEHHRRNGKKITAWNNNSWKTNARKSYRRVEVIVVTGGCDRGTILDSGICFIPAVQKWTQIPNMQVPRWRHQMVASNDHIFAIGGLRDVCVKGPVIPFAETFNGETNSWTRVTHQPAIHDVEFDSFCAASIESGVLLVGGVDLRTNRCTSRVSCVQFSDGCSNVSQLSPLIFPRAGHCLVTSGERAFAIGGFQTPYSHGSADGIRSVESYNIRQDVWICVQPMNEPRHSAAAVSLNDQILICGGCDGENVLKSCEVYDTKLNKWQHIPPMKSSRMRHSAVVHAGKVYVFGGVSVNSGGIALKSVECYNPEENCWTKVPDMPNGRFDHQSHIYSLRYKFVSHVFDVSS</sequence>
<keyword evidence="5" id="KW-1185">Reference proteome</keyword>
<dbReference type="PANTHER" id="PTHR45632:SF3">
    <property type="entry name" value="KELCH-LIKE PROTEIN 32"/>
    <property type="match status" value="1"/>
</dbReference>
<dbReference type="InterPro" id="IPR015915">
    <property type="entry name" value="Kelch-typ_b-propeller"/>
</dbReference>
<evidence type="ECO:0000313" key="5">
    <source>
        <dbReference type="Proteomes" id="UP001159427"/>
    </source>
</evidence>
<keyword evidence="2" id="KW-0677">Repeat</keyword>
<dbReference type="InterPro" id="IPR011705">
    <property type="entry name" value="BACK"/>
</dbReference>
<dbReference type="InterPro" id="IPR017096">
    <property type="entry name" value="BTB-kelch_protein"/>
</dbReference>
<dbReference type="Gene3D" id="2.120.10.80">
    <property type="entry name" value="Kelch-type beta propeller"/>
    <property type="match status" value="2"/>
</dbReference>
<name>A0ABN8M3Q1_9CNID</name>
<dbReference type="EMBL" id="CALNXI010000231">
    <property type="protein sequence ID" value="CAH3022749.1"/>
    <property type="molecule type" value="Genomic_DNA"/>
</dbReference>
<dbReference type="SUPFAM" id="SSF54695">
    <property type="entry name" value="POZ domain"/>
    <property type="match status" value="1"/>
</dbReference>
<evidence type="ECO:0000256" key="2">
    <source>
        <dbReference type="ARBA" id="ARBA00022737"/>
    </source>
</evidence>
<dbReference type="PROSITE" id="PS50097">
    <property type="entry name" value="BTB"/>
    <property type="match status" value="1"/>
</dbReference>
<reference evidence="4 5" key="1">
    <citation type="submission" date="2022-05" db="EMBL/GenBank/DDBJ databases">
        <authorList>
            <consortium name="Genoscope - CEA"/>
            <person name="William W."/>
        </authorList>
    </citation>
    <scope>NUCLEOTIDE SEQUENCE [LARGE SCALE GENOMIC DNA]</scope>
</reference>
<dbReference type="Gene3D" id="1.25.40.420">
    <property type="match status" value="1"/>
</dbReference>
<dbReference type="Gene3D" id="3.30.710.10">
    <property type="entry name" value="Potassium Channel Kv1.1, Chain A"/>
    <property type="match status" value="1"/>
</dbReference>
<proteinExistence type="predicted"/>
<protein>
    <recommendedName>
        <fullName evidence="3">BTB domain-containing protein</fullName>
    </recommendedName>
</protein>